<sequence>MVRLSVDQMNRYVSPVNPSAYPTLSIVLLGIGLFLMSWFFVYEVTGTKYTRNWKKELIIALAASVFLGYGGLFLLLWVGIFV</sequence>
<dbReference type="EMBL" id="CAJNOR010003008">
    <property type="protein sequence ID" value="CAF1367049.1"/>
    <property type="molecule type" value="Genomic_DNA"/>
</dbReference>
<protein>
    <recommendedName>
        <fullName evidence="6">Dolichyl-diphosphooligosaccharide-protein glycosyltransferase subunit TMEM258</fullName>
    </recommendedName>
    <alternativeName>
        <fullName evidence="6">Transmembrane protein 258</fullName>
    </alternativeName>
</protein>
<evidence type="ECO:0000313" key="8">
    <source>
        <dbReference type="Proteomes" id="UP000663828"/>
    </source>
</evidence>
<accession>A0A815IK72</accession>
<evidence type="ECO:0000256" key="2">
    <source>
        <dbReference type="ARBA" id="ARBA00009825"/>
    </source>
</evidence>
<comment type="subunit">
    <text evidence="6">Component of the oligosaccharyltransferase (OST) complex.</text>
</comment>
<keyword evidence="5 6" id="KW-0472">Membrane</keyword>
<gene>
    <name evidence="7" type="ORF">XAT740_LOCUS32332</name>
</gene>
<organism evidence="7 8">
    <name type="scientific">Adineta ricciae</name>
    <name type="common">Rotifer</name>
    <dbReference type="NCBI Taxonomy" id="249248"/>
    <lineage>
        <taxon>Eukaryota</taxon>
        <taxon>Metazoa</taxon>
        <taxon>Spiralia</taxon>
        <taxon>Gnathifera</taxon>
        <taxon>Rotifera</taxon>
        <taxon>Eurotatoria</taxon>
        <taxon>Bdelloidea</taxon>
        <taxon>Adinetida</taxon>
        <taxon>Adinetidae</taxon>
        <taxon>Adineta</taxon>
    </lineage>
</organism>
<evidence type="ECO:0000256" key="3">
    <source>
        <dbReference type="ARBA" id="ARBA00022692"/>
    </source>
</evidence>
<feature type="transmembrane region" description="Helical" evidence="6">
    <location>
        <begin position="57"/>
        <end position="80"/>
    </location>
</feature>
<comment type="similarity">
    <text evidence="2 6">Belongs to the OST5 family.</text>
</comment>
<evidence type="ECO:0000256" key="1">
    <source>
        <dbReference type="ARBA" id="ARBA00004141"/>
    </source>
</evidence>
<proteinExistence type="inferred from homology"/>
<evidence type="ECO:0000313" key="7">
    <source>
        <dbReference type="EMBL" id="CAF1367049.1"/>
    </source>
</evidence>
<dbReference type="InterPro" id="IPR007915">
    <property type="entry name" value="TMEM258/Ost5"/>
</dbReference>
<feature type="transmembrane region" description="Helical" evidence="6">
    <location>
        <begin position="20"/>
        <end position="45"/>
    </location>
</feature>
<dbReference type="GO" id="GO:0008250">
    <property type="term" value="C:oligosaccharyltransferase complex"/>
    <property type="evidence" value="ECO:0007669"/>
    <property type="project" value="UniProtKB-UniRule"/>
</dbReference>
<dbReference type="Proteomes" id="UP000663828">
    <property type="component" value="Unassembled WGS sequence"/>
</dbReference>
<reference evidence="7" key="1">
    <citation type="submission" date="2021-02" db="EMBL/GenBank/DDBJ databases">
        <authorList>
            <person name="Nowell W R."/>
        </authorList>
    </citation>
    <scope>NUCLEOTIDE SEQUENCE</scope>
</reference>
<dbReference type="GO" id="GO:0006487">
    <property type="term" value="P:protein N-linked glycosylation"/>
    <property type="evidence" value="ECO:0007669"/>
    <property type="project" value="UniProtKB-UniRule"/>
</dbReference>
<name>A0A815IK72_ADIRI</name>
<dbReference type="AlphaFoldDB" id="A0A815IK72"/>
<keyword evidence="3 6" id="KW-0812">Transmembrane</keyword>
<comment type="function">
    <text evidence="6">Subunit of the oligosaccharyl transferase (OST) complex that catalyzes the initial transfer of a defined glycan (Glc(3)Man(9)GlcNAc(2) in eukaryotes) from the lipid carrier dolichol-pyrophosphate to an asparagine residue within an Asn-X-Ser/Thr consensus motif in nascent polypeptide chains, the first step in protein N-glycosylation. N-glycosylation occurs cotranslationally and the complex associates with the Sec61 complex at the channel-forming translocon complex that mediates protein translocation across the endoplasmic reticulum (ER). All subunits are required for a maximal enzyme activity.</text>
</comment>
<evidence type="ECO:0000256" key="5">
    <source>
        <dbReference type="ARBA" id="ARBA00023136"/>
    </source>
</evidence>
<comment type="subcellular location">
    <subcellularLocation>
        <location evidence="1 6">Membrane</location>
        <topology evidence="1 6">Multi-pass membrane protein</topology>
    </subcellularLocation>
</comment>
<evidence type="ECO:0000256" key="6">
    <source>
        <dbReference type="RuleBase" id="RU367008"/>
    </source>
</evidence>
<dbReference type="Pfam" id="PF05251">
    <property type="entry name" value="Ost5"/>
    <property type="match status" value="1"/>
</dbReference>
<evidence type="ECO:0000256" key="4">
    <source>
        <dbReference type="ARBA" id="ARBA00022989"/>
    </source>
</evidence>
<comment type="caution">
    <text evidence="7">The sequence shown here is derived from an EMBL/GenBank/DDBJ whole genome shotgun (WGS) entry which is preliminary data.</text>
</comment>
<keyword evidence="8" id="KW-1185">Reference proteome</keyword>
<keyword evidence="4 6" id="KW-1133">Transmembrane helix</keyword>
<dbReference type="PANTHER" id="PTHR13636">
    <property type="entry name" value="TRANSMEMBRANE PROTEIN 258"/>
    <property type="match status" value="1"/>
</dbReference>